<sequence>MVRAGLPGRGDQADSPGARAGRPAQSNQELIGRIHGVVVQKRHIGVGKNGQHLGDGGRVPCAVRQFTQQPGTVREHPGGVVVAQPAPVVHRRQDELPPPLS</sequence>
<dbReference type="Proteomes" id="UP001224661">
    <property type="component" value="Unassembled WGS sequence"/>
</dbReference>
<protein>
    <submittedName>
        <fullName evidence="2">Uncharacterized protein</fullName>
    </submittedName>
</protein>
<accession>A0ABT6S1W3</accession>
<organism evidence="2 3">
    <name type="scientific">Streptomyces solicavernae</name>
    <dbReference type="NCBI Taxonomy" id="3043614"/>
    <lineage>
        <taxon>Bacteria</taxon>
        <taxon>Bacillati</taxon>
        <taxon>Actinomycetota</taxon>
        <taxon>Actinomycetes</taxon>
        <taxon>Kitasatosporales</taxon>
        <taxon>Streptomycetaceae</taxon>
        <taxon>Streptomyces</taxon>
    </lineage>
</organism>
<gene>
    <name evidence="2" type="ORF">QIS99_31055</name>
</gene>
<keyword evidence="3" id="KW-1185">Reference proteome</keyword>
<evidence type="ECO:0000313" key="3">
    <source>
        <dbReference type="Proteomes" id="UP001224661"/>
    </source>
</evidence>
<reference evidence="2 3" key="1">
    <citation type="submission" date="2023-05" db="EMBL/GenBank/DDBJ databases">
        <title>Draft genome sequence of Streptomyces sp. B-S-A8 isolated from a cave soil in Thailand.</title>
        <authorList>
            <person name="Chamroensaksri N."/>
            <person name="Muangham S."/>
        </authorList>
    </citation>
    <scope>NUCLEOTIDE SEQUENCE [LARGE SCALE GENOMIC DNA]</scope>
    <source>
        <strain evidence="2 3">B-S-A8</strain>
    </source>
</reference>
<comment type="caution">
    <text evidence="2">The sequence shown here is derived from an EMBL/GenBank/DDBJ whole genome shotgun (WGS) entry which is preliminary data.</text>
</comment>
<feature type="region of interest" description="Disordered" evidence="1">
    <location>
        <begin position="1"/>
        <end position="29"/>
    </location>
</feature>
<dbReference type="RefSeq" id="WP_282517086.1">
    <property type="nucleotide sequence ID" value="NZ_JASCIR010000056.1"/>
</dbReference>
<evidence type="ECO:0000256" key="1">
    <source>
        <dbReference type="SAM" id="MobiDB-lite"/>
    </source>
</evidence>
<proteinExistence type="predicted"/>
<feature type="region of interest" description="Disordered" evidence="1">
    <location>
        <begin position="70"/>
        <end position="101"/>
    </location>
</feature>
<dbReference type="EMBL" id="JASCIR010000056">
    <property type="protein sequence ID" value="MDI3390600.1"/>
    <property type="molecule type" value="Genomic_DNA"/>
</dbReference>
<feature type="compositionally biased region" description="Low complexity" evidence="1">
    <location>
        <begin position="78"/>
        <end position="88"/>
    </location>
</feature>
<name>A0ABT6S1W3_9ACTN</name>
<evidence type="ECO:0000313" key="2">
    <source>
        <dbReference type="EMBL" id="MDI3390600.1"/>
    </source>
</evidence>